<evidence type="ECO:0000256" key="1">
    <source>
        <dbReference type="ARBA" id="ARBA00006484"/>
    </source>
</evidence>
<evidence type="ECO:0000256" key="2">
    <source>
        <dbReference type="ARBA" id="ARBA00023002"/>
    </source>
</evidence>
<keyword evidence="4" id="KW-1185">Reference proteome</keyword>
<dbReference type="Pfam" id="PF00106">
    <property type="entry name" value="adh_short"/>
    <property type="match status" value="1"/>
</dbReference>
<protein>
    <submittedName>
        <fullName evidence="3">Oxidoreductase</fullName>
    </submittedName>
</protein>
<dbReference type="SUPFAM" id="SSF51735">
    <property type="entry name" value="NAD(P)-binding Rossmann-fold domains"/>
    <property type="match status" value="1"/>
</dbReference>
<name>A0ABZ0I144_9GAMM</name>
<proteinExistence type="inferred from homology"/>
<dbReference type="InterPro" id="IPR002347">
    <property type="entry name" value="SDR_fam"/>
</dbReference>
<dbReference type="Gene3D" id="3.40.50.720">
    <property type="entry name" value="NAD(P)-binding Rossmann-like Domain"/>
    <property type="match status" value="1"/>
</dbReference>
<dbReference type="PANTHER" id="PTHR24320">
    <property type="entry name" value="RETINOL DEHYDROGENASE"/>
    <property type="match status" value="1"/>
</dbReference>
<accession>A0ABZ0I144</accession>
<comment type="similarity">
    <text evidence="1">Belongs to the short-chain dehydrogenases/reductases (SDR) family.</text>
</comment>
<sequence length="325" mass="34233">MSTPQLAIASAFNKDSSASEVIAGVDLTGKLAVVTGGYSGLGLETARALAAAGASVLVPARRPEHALTELAALADLPGKIEVDALDLGDLASVKVFAQRFLDGGKSIDILINNAAIMACPETRLAQDWEAQFATNHLGHFAMTLLLYPALAANGGARVVSLSSTGHKLSPIRWDDLMFTKDDYNKWIAYGQAKTANSLFAVELDARGRSDNVRAFAVHPGGIMTPLQRHLPKEEMIAMGWIDEAGTVNAIFKNTEQGAATTVWAATAPDLEGHGGVYCEDCNIANSTEVGSDTARYQGVDAHAVDAEEARKLWALSELLTGVSAA</sequence>
<keyword evidence="2" id="KW-0560">Oxidoreductase</keyword>
<dbReference type="PRINTS" id="PR00081">
    <property type="entry name" value="GDHRDH"/>
</dbReference>
<dbReference type="PANTHER" id="PTHR24320:SF148">
    <property type="entry name" value="NAD(P)-BINDING ROSSMANN-FOLD SUPERFAMILY PROTEIN"/>
    <property type="match status" value="1"/>
</dbReference>
<dbReference type="EMBL" id="CP136864">
    <property type="protein sequence ID" value="WOJ92766.1"/>
    <property type="molecule type" value="Genomic_DNA"/>
</dbReference>
<evidence type="ECO:0000313" key="3">
    <source>
        <dbReference type="EMBL" id="WOJ92766.1"/>
    </source>
</evidence>
<evidence type="ECO:0000313" key="4">
    <source>
        <dbReference type="Proteomes" id="UP001626537"/>
    </source>
</evidence>
<dbReference type="NCBIfam" id="NF004845">
    <property type="entry name" value="PRK06196.1"/>
    <property type="match status" value="1"/>
</dbReference>
<dbReference type="Proteomes" id="UP001626537">
    <property type="component" value="Chromosome"/>
</dbReference>
<organism evidence="3 4">
    <name type="scientific">Congregibacter variabilis</name>
    <dbReference type="NCBI Taxonomy" id="3081200"/>
    <lineage>
        <taxon>Bacteria</taxon>
        <taxon>Pseudomonadati</taxon>
        <taxon>Pseudomonadota</taxon>
        <taxon>Gammaproteobacteria</taxon>
        <taxon>Cellvibrionales</taxon>
        <taxon>Halieaceae</taxon>
        <taxon>Congregibacter</taxon>
    </lineage>
</organism>
<dbReference type="RefSeq" id="WP_407347365.1">
    <property type="nucleotide sequence ID" value="NZ_CP136864.1"/>
</dbReference>
<gene>
    <name evidence="3" type="ORF">R0135_13355</name>
</gene>
<reference evidence="3 4" key="1">
    <citation type="submission" date="2023-10" db="EMBL/GenBank/DDBJ databases">
        <title>Two novel species belonging to the OM43/NOR5 clade.</title>
        <authorList>
            <person name="Park M."/>
        </authorList>
    </citation>
    <scope>NUCLEOTIDE SEQUENCE [LARGE SCALE GENOMIC DNA]</scope>
    <source>
        <strain evidence="3 4">IMCC43200</strain>
    </source>
</reference>
<dbReference type="InterPro" id="IPR036291">
    <property type="entry name" value="NAD(P)-bd_dom_sf"/>
</dbReference>